<proteinExistence type="predicted"/>
<dbReference type="AlphaFoldDB" id="A0A1Y1S8R6"/>
<sequence length="200" mass="22594">MVKKVTKQKSVALKIGRSNAVVGAFKALFRAICIEYLDPVQVTCSYGTGIVMYVILVVVAYPVRLLGVMINILFNRKGKEPFFLPKETLISHGICVAAYTITLIVSMFMFGTYFKSKKYDYFLSLLVSSCVYVPLISLVQFHKAIRVLASMLVSFIMQYYIGQSLQHYIYTPKDDKERQLTFLLVLAISFLLAVMLVAIV</sequence>
<keyword evidence="1" id="KW-0812">Transmembrane</keyword>
<keyword evidence="3" id="KW-1185">Reference proteome</keyword>
<accession>A0A1Y1S8R6</accession>
<evidence type="ECO:0000256" key="1">
    <source>
        <dbReference type="SAM" id="Phobius"/>
    </source>
</evidence>
<feature type="transmembrane region" description="Helical" evidence="1">
    <location>
        <begin position="50"/>
        <end position="74"/>
    </location>
</feature>
<dbReference type="VEuPathDB" id="MicrosporidiaDB:ECANGB1_456"/>
<feature type="transmembrane region" description="Helical" evidence="1">
    <location>
        <begin position="89"/>
        <end position="114"/>
    </location>
</feature>
<protein>
    <submittedName>
        <fullName evidence="2">Uncharacterized protein</fullName>
    </submittedName>
</protein>
<dbReference type="EMBL" id="LWDP01000015">
    <property type="protein sequence ID" value="ORD94584.1"/>
    <property type="molecule type" value="Genomic_DNA"/>
</dbReference>
<gene>
    <name evidence="2" type="ORF">ECANGB1_456</name>
</gene>
<evidence type="ECO:0000313" key="3">
    <source>
        <dbReference type="Proteomes" id="UP000192639"/>
    </source>
</evidence>
<comment type="caution">
    <text evidence="2">The sequence shown here is derived from an EMBL/GenBank/DDBJ whole genome shotgun (WGS) entry which is preliminary data.</text>
</comment>
<name>A0A1Y1S8R6_9MICR</name>
<evidence type="ECO:0000313" key="2">
    <source>
        <dbReference type="EMBL" id="ORD94584.1"/>
    </source>
</evidence>
<feature type="transmembrane region" description="Helical" evidence="1">
    <location>
        <begin position="121"/>
        <end position="138"/>
    </location>
</feature>
<feature type="transmembrane region" description="Helical" evidence="1">
    <location>
        <begin position="144"/>
        <end position="161"/>
    </location>
</feature>
<reference evidence="2 3" key="1">
    <citation type="journal article" date="2017" name="Environ. Microbiol.">
        <title>Decay of the glycolytic pathway and adaptation to intranuclear parasitism within Enterocytozoonidae microsporidia.</title>
        <authorList>
            <person name="Wiredu Boakye D."/>
            <person name="Jaroenlak P."/>
            <person name="Prachumwat A."/>
            <person name="Williams T.A."/>
            <person name="Bateman K.S."/>
            <person name="Itsathitphaisarn O."/>
            <person name="Sritunyalucksana K."/>
            <person name="Paszkiewicz K.H."/>
            <person name="Moore K.A."/>
            <person name="Stentiford G.D."/>
            <person name="Williams B.A."/>
        </authorList>
    </citation>
    <scope>NUCLEOTIDE SEQUENCE [LARGE SCALE GENOMIC DNA]</scope>
    <source>
        <strain evidence="2 3">GB1</strain>
    </source>
</reference>
<keyword evidence="1" id="KW-1133">Transmembrane helix</keyword>
<feature type="transmembrane region" description="Helical" evidence="1">
    <location>
        <begin position="182"/>
        <end position="199"/>
    </location>
</feature>
<organism evidence="2 3">
    <name type="scientific">Enterospora canceri</name>
    <dbReference type="NCBI Taxonomy" id="1081671"/>
    <lineage>
        <taxon>Eukaryota</taxon>
        <taxon>Fungi</taxon>
        <taxon>Fungi incertae sedis</taxon>
        <taxon>Microsporidia</taxon>
        <taxon>Enterocytozoonidae</taxon>
        <taxon>Enterospora</taxon>
    </lineage>
</organism>
<dbReference type="Proteomes" id="UP000192639">
    <property type="component" value="Unassembled WGS sequence"/>
</dbReference>
<keyword evidence="1" id="KW-0472">Membrane</keyword>